<evidence type="ECO:0000313" key="2">
    <source>
        <dbReference type="EMBL" id="GAB1311562.1"/>
    </source>
</evidence>
<feature type="compositionally biased region" description="Polar residues" evidence="1">
    <location>
        <begin position="1"/>
        <end position="11"/>
    </location>
</feature>
<comment type="caution">
    <text evidence="2">The sequence shown here is derived from an EMBL/GenBank/DDBJ whole genome shotgun (WGS) entry which is preliminary data.</text>
</comment>
<feature type="compositionally biased region" description="Low complexity" evidence="1">
    <location>
        <begin position="54"/>
        <end position="65"/>
    </location>
</feature>
<feature type="compositionally biased region" description="Basic and acidic residues" evidence="1">
    <location>
        <begin position="32"/>
        <end position="47"/>
    </location>
</feature>
<dbReference type="RefSeq" id="XP_070913295.1">
    <property type="nucleotide sequence ID" value="XM_071057194.1"/>
</dbReference>
<feature type="region of interest" description="Disordered" evidence="1">
    <location>
        <begin position="1"/>
        <end position="77"/>
    </location>
</feature>
<evidence type="ECO:0000313" key="3">
    <source>
        <dbReference type="Proteomes" id="UP001628179"/>
    </source>
</evidence>
<feature type="compositionally biased region" description="Gly residues" evidence="1">
    <location>
        <begin position="68"/>
        <end position="77"/>
    </location>
</feature>
<dbReference type="EMBL" id="BAAFSV010000001">
    <property type="protein sequence ID" value="GAB1311562.1"/>
    <property type="molecule type" value="Genomic_DNA"/>
</dbReference>
<sequence>MPRQGDGTSDNAVDAGHNIIHGAGQETTTRVGRADKTAPMPEYEKGAGLENTNASGGQSQGIASGPNKGQGGRGSTN</sequence>
<name>A0ABQ0G1E4_9PEZI</name>
<dbReference type="GeneID" id="98172517"/>
<protein>
    <submittedName>
        <fullName evidence="2">Uncharacterized protein</fullName>
    </submittedName>
</protein>
<reference evidence="2 3" key="1">
    <citation type="submission" date="2024-09" db="EMBL/GenBank/DDBJ databases">
        <title>Itraconazole resistance in Madurella fahalii resulting from another homologue of gene encoding cytochrome P450 14-alpha sterol demethylase (CYP51).</title>
        <authorList>
            <person name="Yoshioka I."/>
            <person name="Fahal A.H."/>
            <person name="Kaneko S."/>
            <person name="Yaguchi T."/>
        </authorList>
    </citation>
    <scope>NUCLEOTIDE SEQUENCE [LARGE SCALE GENOMIC DNA]</scope>
    <source>
        <strain evidence="2 3">IFM 68171</strain>
    </source>
</reference>
<keyword evidence="3" id="KW-1185">Reference proteome</keyword>
<accession>A0ABQ0G1E4</accession>
<gene>
    <name evidence="2" type="ORF">MFIFM68171_01772</name>
</gene>
<proteinExistence type="predicted"/>
<evidence type="ECO:0000256" key="1">
    <source>
        <dbReference type="SAM" id="MobiDB-lite"/>
    </source>
</evidence>
<dbReference type="Proteomes" id="UP001628179">
    <property type="component" value="Unassembled WGS sequence"/>
</dbReference>
<organism evidence="2 3">
    <name type="scientific">Madurella fahalii</name>
    <dbReference type="NCBI Taxonomy" id="1157608"/>
    <lineage>
        <taxon>Eukaryota</taxon>
        <taxon>Fungi</taxon>
        <taxon>Dikarya</taxon>
        <taxon>Ascomycota</taxon>
        <taxon>Pezizomycotina</taxon>
        <taxon>Sordariomycetes</taxon>
        <taxon>Sordariomycetidae</taxon>
        <taxon>Sordariales</taxon>
        <taxon>Sordariales incertae sedis</taxon>
        <taxon>Madurella</taxon>
    </lineage>
</organism>